<evidence type="ECO:0000256" key="1">
    <source>
        <dbReference type="ARBA" id="ARBA00007435"/>
    </source>
</evidence>
<protein>
    <submittedName>
        <fullName evidence="3">GIY-YIG nuclease family protein</fullName>
    </submittedName>
</protein>
<accession>A0ABY4ELE7</accession>
<dbReference type="InterPro" id="IPR035901">
    <property type="entry name" value="GIY-YIG_endonuc_sf"/>
</dbReference>
<dbReference type="RefSeq" id="WP_244710846.1">
    <property type="nucleotide sequence ID" value="NZ_CP095073.1"/>
</dbReference>
<organism evidence="3 4">
    <name type="scientific">Halobacillus salinarum</name>
    <dbReference type="NCBI Taxonomy" id="2932257"/>
    <lineage>
        <taxon>Bacteria</taxon>
        <taxon>Bacillati</taxon>
        <taxon>Bacillota</taxon>
        <taxon>Bacilli</taxon>
        <taxon>Bacillales</taxon>
        <taxon>Bacillaceae</taxon>
        <taxon>Halobacillus</taxon>
    </lineage>
</organism>
<keyword evidence="4" id="KW-1185">Reference proteome</keyword>
<comment type="similarity">
    <text evidence="1">Belongs to the UPF0213 family.</text>
</comment>
<sequence length="97" mass="11417">MGVSYYVYILRCKDNTLYTGYTNDLPARLKKHSEGNGAKYTKGRGPFILEYCQSYETKREAMQEEYRLKRWNKGKKETWIVQEKGGCADDFAKELQQ</sequence>
<feature type="domain" description="GIY-YIG" evidence="2">
    <location>
        <begin position="3"/>
        <end position="78"/>
    </location>
</feature>
<reference evidence="3 4" key="1">
    <citation type="submission" date="2022-04" db="EMBL/GenBank/DDBJ databases">
        <title>Halobacillus sp. isolated from saltern.</title>
        <authorList>
            <person name="Won M."/>
            <person name="Lee C.-M."/>
            <person name="Woen H.-Y."/>
            <person name="Kwon S.-W."/>
        </authorList>
    </citation>
    <scope>NUCLEOTIDE SEQUENCE [LARGE SCALE GENOMIC DNA]</scope>
    <source>
        <strain evidence="3 4">SSBR10-3</strain>
    </source>
</reference>
<proteinExistence type="inferred from homology"/>
<dbReference type="Gene3D" id="3.40.1440.10">
    <property type="entry name" value="GIY-YIG endonuclease"/>
    <property type="match status" value="1"/>
</dbReference>
<evidence type="ECO:0000313" key="3">
    <source>
        <dbReference type="EMBL" id="UOQ44688.1"/>
    </source>
</evidence>
<dbReference type="SUPFAM" id="SSF82771">
    <property type="entry name" value="GIY-YIG endonuclease"/>
    <property type="match status" value="1"/>
</dbReference>
<dbReference type="PANTHER" id="PTHR34477">
    <property type="entry name" value="UPF0213 PROTEIN YHBQ"/>
    <property type="match status" value="1"/>
</dbReference>
<gene>
    <name evidence="3" type="ORF">MUN89_01600</name>
</gene>
<dbReference type="Pfam" id="PF01541">
    <property type="entry name" value="GIY-YIG"/>
    <property type="match status" value="1"/>
</dbReference>
<dbReference type="InterPro" id="IPR000305">
    <property type="entry name" value="GIY-YIG_endonuc"/>
</dbReference>
<dbReference type="Proteomes" id="UP000831787">
    <property type="component" value="Chromosome"/>
</dbReference>
<name>A0ABY4ELE7_9BACI</name>
<dbReference type="PROSITE" id="PS50164">
    <property type="entry name" value="GIY_YIG"/>
    <property type="match status" value="1"/>
</dbReference>
<evidence type="ECO:0000313" key="4">
    <source>
        <dbReference type="Proteomes" id="UP000831787"/>
    </source>
</evidence>
<dbReference type="EMBL" id="CP095073">
    <property type="protein sequence ID" value="UOQ44688.1"/>
    <property type="molecule type" value="Genomic_DNA"/>
</dbReference>
<evidence type="ECO:0000259" key="2">
    <source>
        <dbReference type="PROSITE" id="PS50164"/>
    </source>
</evidence>
<dbReference type="InterPro" id="IPR050190">
    <property type="entry name" value="UPF0213_domain"/>
</dbReference>
<dbReference type="CDD" id="cd10456">
    <property type="entry name" value="GIY-YIG_UPF0213"/>
    <property type="match status" value="1"/>
</dbReference>
<dbReference type="PANTHER" id="PTHR34477:SF1">
    <property type="entry name" value="UPF0213 PROTEIN YHBQ"/>
    <property type="match status" value="1"/>
</dbReference>